<dbReference type="EMBL" id="PJMY01000003">
    <property type="protein sequence ID" value="PKV91851.1"/>
    <property type="molecule type" value="Genomic_DNA"/>
</dbReference>
<dbReference type="AlphaFoldDB" id="A0A2N3WDB4"/>
<proteinExistence type="predicted"/>
<reference evidence="1 2" key="1">
    <citation type="submission" date="2017-12" db="EMBL/GenBank/DDBJ databases">
        <title>Sequencing the genomes of 1000 Actinobacteria strains.</title>
        <authorList>
            <person name="Klenk H.-P."/>
        </authorList>
    </citation>
    <scope>NUCLEOTIDE SEQUENCE [LARGE SCALE GENOMIC DNA]</scope>
    <source>
        <strain evidence="1 2">DSM 45165</strain>
    </source>
</reference>
<organism evidence="1 2">
    <name type="scientific">Amycolatopsis echigonensis</name>
    <dbReference type="NCBI Taxonomy" id="2576905"/>
    <lineage>
        <taxon>Bacteria</taxon>
        <taxon>Bacillati</taxon>
        <taxon>Actinomycetota</taxon>
        <taxon>Actinomycetes</taxon>
        <taxon>Pseudonocardiales</taxon>
        <taxon>Pseudonocardiaceae</taxon>
        <taxon>Amycolatopsis</taxon>
    </lineage>
</organism>
<protein>
    <submittedName>
        <fullName evidence="1">Uncharacterized protein</fullName>
    </submittedName>
</protein>
<accession>A0A2N3WDB4</accession>
<sequence length="79" mass="8629">MSARMRPFFGPCEKTMPMSFKMLSDTQKQAMLTASVDRSKIKDGADKVEIPASAVKASVKFAKSDIATWLWRSAAANGT</sequence>
<gene>
    <name evidence="1" type="ORF">ATK30_2638</name>
</gene>
<name>A0A2N3WDB4_9PSEU</name>
<evidence type="ECO:0000313" key="1">
    <source>
        <dbReference type="EMBL" id="PKV91851.1"/>
    </source>
</evidence>
<keyword evidence="2" id="KW-1185">Reference proteome</keyword>
<evidence type="ECO:0000313" key="2">
    <source>
        <dbReference type="Proteomes" id="UP000233750"/>
    </source>
</evidence>
<comment type="caution">
    <text evidence="1">The sequence shown here is derived from an EMBL/GenBank/DDBJ whole genome shotgun (WGS) entry which is preliminary data.</text>
</comment>
<dbReference type="Proteomes" id="UP000233750">
    <property type="component" value="Unassembled WGS sequence"/>
</dbReference>